<dbReference type="Proteomes" id="UP000095282">
    <property type="component" value="Unplaced"/>
</dbReference>
<dbReference type="InterPro" id="IPR053222">
    <property type="entry name" value="Zygotic_Embryogenesis-Asso"/>
</dbReference>
<evidence type="ECO:0000313" key="3">
    <source>
        <dbReference type="WBParaSite" id="Csp11.Scaffold629.g13875.t3"/>
    </source>
</evidence>
<dbReference type="PANTHER" id="PTHR22899:SF0">
    <property type="entry name" value="F-BOX ASSOCIATED DOMAIN-CONTAINING PROTEIN-RELATED"/>
    <property type="match status" value="1"/>
</dbReference>
<keyword evidence="2" id="KW-1185">Reference proteome</keyword>
<sequence length="199" mass="23637">MTILIDSMFPLLCLPTSCFQNVTDMWEIIDLYNFSILSQKAKRISRRKQGNYLEVSLNIHKGSLYFSKRSRHVCTMVFGQNQFIVGRRETPLRNVDILSFIDATEHFMDVLNCRIERIKFKPPLTNDRLIMMIDCLNEMKTEIRAVEIKSATWRIYELFMNRFRKSIEQLCVFESDLESDEIVHTRPNFEIKKFFCSNP</sequence>
<keyword evidence="1" id="KW-0732">Signal</keyword>
<organism evidence="2 3">
    <name type="scientific">Caenorhabditis tropicalis</name>
    <dbReference type="NCBI Taxonomy" id="1561998"/>
    <lineage>
        <taxon>Eukaryota</taxon>
        <taxon>Metazoa</taxon>
        <taxon>Ecdysozoa</taxon>
        <taxon>Nematoda</taxon>
        <taxon>Chromadorea</taxon>
        <taxon>Rhabditida</taxon>
        <taxon>Rhabditina</taxon>
        <taxon>Rhabditomorpha</taxon>
        <taxon>Rhabditoidea</taxon>
        <taxon>Rhabditidae</taxon>
        <taxon>Peloderinae</taxon>
        <taxon>Caenorhabditis</taxon>
    </lineage>
</organism>
<proteinExistence type="predicted"/>
<feature type="chain" id="PRO_5009308381" evidence="1">
    <location>
        <begin position="19"/>
        <end position="199"/>
    </location>
</feature>
<name>A0A1I7U1D9_9PELO</name>
<dbReference type="PANTHER" id="PTHR22899">
    <property type="entry name" value="CYCLIN-RELATED F-BOX FAMILY"/>
    <property type="match status" value="1"/>
</dbReference>
<dbReference type="AlphaFoldDB" id="A0A1I7U1D9"/>
<evidence type="ECO:0000256" key="1">
    <source>
        <dbReference type="SAM" id="SignalP"/>
    </source>
</evidence>
<dbReference type="WBParaSite" id="Csp11.Scaffold629.g13875.t3">
    <property type="protein sequence ID" value="Csp11.Scaffold629.g13875.t3"/>
    <property type="gene ID" value="Csp11.Scaffold629.g13875"/>
</dbReference>
<reference evidence="3" key="1">
    <citation type="submission" date="2016-11" db="UniProtKB">
        <authorList>
            <consortium name="WormBaseParasite"/>
        </authorList>
    </citation>
    <scope>IDENTIFICATION</scope>
</reference>
<accession>A0A1I7U1D9</accession>
<protein>
    <submittedName>
        <fullName evidence="3">FBA_2 domain-containing protein</fullName>
    </submittedName>
</protein>
<feature type="signal peptide" evidence="1">
    <location>
        <begin position="1"/>
        <end position="18"/>
    </location>
</feature>
<evidence type="ECO:0000313" key="2">
    <source>
        <dbReference type="Proteomes" id="UP000095282"/>
    </source>
</evidence>